<dbReference type="GO" id="GO:0005737">
    <property type="term" value="C:cytoplasm"/>
    <property type="evidence" value="ECO:0007669"/>
    <property type="project" value="UniProtKB-SubCell"/>
</dbReference>
<dbReference type="PANTHER" id="PTHR34930:SF5">
    <property type="entry name" value="JUPITER MICROTUBULE ASSOCIATED HOMOLOG 2"/>
    <property type="match status" value="1"/>
</dbReference>
<keyword evidence="4" id="KW-0963">Cytoplasm</keyword>
<dbReference type="AlphaFoldDB" id="A0A8C2DTD6"/>
<evidence type="ECO:0000256" key="5">
    <source>
        <dbReference type="ARBA" id="ARBA00022553"/>
    </source>
</evidence>
<comment type="similarity">
    <text evidence="3">Belongs to the JUPITER family.</text>
</comment>
<evidence type="ECO:0000313" key="9">
    <source>
        <dbReference type="Proteomes" id="UP000694701"/>
    </source>
</evidence>
<evidence type="ECO:0000256" key="1">
    <source>
        <dbReference type="ARBA" id="ARBA00004123"/>
    </source>
</evidence>
<accession>A0A8C2DTD6</accession>
<feature type="region of interest" description="Disordered" evidence="7">
    <location>
        <begin position="120"/>
        <end position="338"/>
    </location>
</feature>
<feature type="compositionally biased region" description="Low complexity" evidence="7">
    <location>
        <begin position="187"/>
        <end position="198"/>
    </location>
</feature>
<sequence length="338" mass="35481">MAVYMTDNLKYISLLYLKNKKACPSCPIRLTQLTLIESSCWRKASSASLLGENIRSWRELLGGRVVGTANPSLSPPEASRERGRFLPPAENTSILLPAGPWPFGADLDVAPAPELPAEPAAAVTHTDGPASAPEKQRGKERGVLRPPGGGSSNLFGGYEEDTSASRRPNKMSSSIFAPPEETRGGPRRSNPPGGKSSGIFGDPCAASTHGRAVPPGGASSNIFGGAESTPPSVKSQHPNKPKDNLSVGVPATPDPPAPLPKKETAVKEVKAEPVTPQPTPEKEPPALAPAPAPAANQNSEAATWQPTEKDHEPRLGPRPRSHNKVLNPPGGKSSVVFY</sequence>
<dbReference type="GO" id="GO:0005634">
    <property type="term" value="C:nucleus"/>
    <property type="evidence" value="ECO:0007669"/>
    <property type="project" value="UniProtKB-SubCell"/>
</dbReference>
<dbReference type="InterPro" id="IPR033335">
    <property type="entry name" value="JUPITER"/>
</dbReference>
<name>A0A8C2DTD6_CYPCA</name>
<feature type="compositionally biased region" description="Polar residues" evidence="7">
    <location>
        <begin position="229"/>
        <end position="238"/>
    </location>
</feature>
<dbReference type="PANTHER" id="PTHR34930">
    <property type="entry name" value="GEO05313P1"/>
    <property type="match status" value="1"/>
</dbReference>
<dbReference type="Proteomes" id="UP000694701">
    <property type="component" value="Unplaced"/>
</dbReference>
<proteinExistence type="inferred from homology"/>
<evidence type="ECO:0000256" key="3">
    <source>
        <dbReference type="ARBA" id="ARBA00008329"/>
    </source>
</evidence>
<evidence type="ECO:0000256" key="4">
    <source>
        <dbReference type="ARBA" id="ARBA00022490"/>
    </source>
</evidence>
<keyword evidence="5" id="KW-0597">Phosphoprotein</keyword>
<feature type="compositionally biased region" description="Polar residues" evidence="7">
    <location>
        <begin position="296"/>
        <end position="306"/>
    </location>
</feature>
<keyword evidence="6" id="KW-0539">Nucleus</keyword>
<dbReference type="Ensembl" id="ENSCCRT00020033868.1">
    <property type="protein sequence ID" value="ENSCCRP00020030961.1"/>
    <property type="gene ID" value="ENSCCRG00020014018.1"/>
</dbReference>
<feature type="compositionally biased region" description="Basic and acidic residues" evidence="7">
    <location>
        <begin position="260"/>
        <end position="271"/>
    </location>
</feature>
<evidence type="ECO:0000256" key="7">
    <source>
        <dbReference type="SAM" id="MobiDB-lite"/>
    </source>
</evidence>
<evidence type="ECO:0000313" key="8">
    <source>
        <dbReference type="Ensembl" id="ENSCCRP00020030961.1"/>
    </source>
</evidence>
<evidence type="ECO:0000256" key="2">
    <source>
        <dbReference type="ARBA" id="ARBA00004496"/>
    </source>
</evidence>
<reference evidence="8" key="1">
    <citation type="submission" date="2025-08" db="UniProtKB">
        <authorList>
            <consortium name="Ensembl"/>
        </authorList>
    </citation>
    <scope>IDENTIFICATION</scope>
</reference>
<protein>
    <submittedName>
        <fullName evidence="8">Jupiter microtubule associated homolog 2</fullName>
    </submittedName>
</protein>
<evidence type="ECO:0000256" key="6">
    <source>
        <dbReference type="ARBA" id="ARBA00023242"/>
    </source>
</evidence>
<feature type="compositionally biased region" description="Basic and acidic residues" evidence="7">
    <location>
        <begin position="134"/>
        <end position="143"/>
    </location>
</feature>
<comment type="subcellular location">
    <subcellularLocation>
        <location evidence="2">Cytoplasm</location>
    </subcellularLocation>
    <subcellularLocation>
        <location evidence="1">Nucleus</location>
    </subcellularLocation>
</comment>
<organism evidence="8 9">
    <name type="scientific">Cyprinus carpio</name>
    <name type="common">Common carp</name>
    <dbReference type="NCBI Taxonomy" id="7962"/>
    <lineage>
        <taxon>Eukaryota</taxon>
        <taxon>Metazoa</taxon>
        <taxon>Chordata</taxon>
        <taxon>Craniata</taxon>
        <taxon>Vertebrata</taxon>
        <taxon>Euteleostomi</taxon>
        <taxon>Actinopterygii</taxon>
        <taxon>Neopterygii</taxon>
        <taxon>Teleostei</taxon>
        <taxon>Ostariophysi</taxon>
        <taxon>Cypriniformes</taxon>
        <taxon>Cyprinidae</taxon>
        <taxon>Cyprininae</taxon>
        <taxon>Cyprinus</taxon>
    </lineage>
</organism>